<sequence>MFGGFNFGNGVNSNQWCARAPGGDLRAPCTGRMNFKGHVVGIFLGFPADVGFSPNRFRRTVASELDPLLTMGKPKKFLTQAKKKGKEKNKSTRRPGRNGAQEMPPKSDFTPLFSPHASNVFQSARFFVRAIENYDVALEIYPDSFDIAYNNNTAQVLTSLAEVLSEGRRSAPESKDEALGLLEEAVELFQRCLTLQEYQFSESQAQMEGVADATEQNTQQIQDGDALMGDATSTAASSVEATEDERWATIVEPVSLDTLLDTSLAQLGALAALCGLAISEAGSGLAWIEEYSANLIQNKISAIAKSTDRQKEVALAKANFMCALADVCFRKGQMNPQTYERELYMAFSNEELGDITNDPEALGAKADALMAFCSAVVDHISDQKFDAGILNNLNLVRWNQLTMALDSLAMASKLPDAKDVAKIHLVRGDVELLRFRLGQSPNNYEPAQKNSETLLKNAGVYYRGAAGVARNEGMVEEATEAAVKETVVKGLSGDELALVALKRLLKDDREMLEEMVEEGFLDREWAERVGN</sequence>
<feature type="compositionally biased region" description="Basic residues" evidence="1">
    <location>
        <begin position="76"/>
        <end position="96"/>
    </location>
</feature>
<reference evidence="2" key="1">
    <citation type="submission" date="2021-03" db="EMBL/GenBank/DDBJ databases">
        <title>Comparative genomics and phylogenomic investigation of the class Geoglossomycetes provide insights into ecological specialization and systematics.</title>
        <authorList>
            <person name="Melie T."/>
            <person name="Pirro S."/>
            <person name="Miller A.N."/>
            <person name="Quandt A."/>
        </authorList>
    </citation>
    <scope>NUCLEOTIDE SEQUENCE</scope>
    <source>
        <strain evidence="2">GBOQ0MN5Z8</strain>
    </source>
</reference>
<dbReference type="EMBL" id="JAGHQL010000147">
    <property type="protein sequence ID" value="KAH0537397.1"/>
    <property type="molecule type" value="Genomic_DNA"/>
</dbReference>
<gene>
    <name evidence="2" type="ORF">FGG08_005796</name>
</gene>
<dbReference type="Gene3D" id="1.25.40.10">
    <property type="entry name" value="Tetratricopeptide repeat domain"/>
    <property type="match status" value="1"/>
</dbReference>
<evidence type="ECO:0000313" key="3">
    <source>
        <dbReference type="Proteomes" id="UP000698800"/>
    </source>
</evidence>
<keyword evidence="3" id="KW-1185">Reference proteome</keyword>
<evidence type="ECO:0000313" key="2">
    <source>
        <dbReference type="EMBL" id="KAH0537397.1"/>
    </source>
</evidence>
<dbReference type="InterPro" id="IPR011990">
    <property type="entry name" value="TPR-like_helical_dom_sf"/>
</dbReference>
<dbReference type="Proteomes" id="UP000698800">
    <property type="component" value="Unassembled WGS sequence"/>
</dbReference>
<feature type="region of interest" description="Disordered" evidence="1">
    <location>
        <begin position="76"/>
        <end position="109"/>
    </location>
</feature>
<protein>
    <submittedName>
        <fullName evidence="2">Uncharacterized protein</fullName>
    </submittedName>
</protein>
<organism evidence="2 3">
    <name type="scientific">Glutinoglossum americanum</name>
    <dbReference type="NCBI Taxonomy" id="1670608"/>
    <lineage>
        <taxon>Eukaryota</taxon>
        <taxon>Fungi</taxon>
        <taxon>Dikarya</taxon>
        <taxon>Ascomycota</taxon>
        <taxon>Pezizomycotina</taxon>
        <taxon>Geoglossomycetes</taxon>
        <taxon>Geoglossales</taxon>
        <taxon>Geoglossaceae</taxon>
        <taxon>Glutinoglossum</taxon>
    </lineage>
</organism>
<comment type="caution">
    <text evidence="2">The sequence shown here is derived from an EMBL/GenBank/DDBJ whole genome shotgun (WGS) entry which is preliminary data.</text>
</comment>
<dbReference type="OrthoDB" id="5328412at2759"/>
<proteinExistence type="predicted"/>
<evidence type="ECO:0000256" key="1">
    <source>
        <dbReference type="SAM" id="MobiDB-lite"/>
    </source>
</evidence>
<accession>A0A9P8HTV6</accession>
<name>A0A9P8HTV6_9PEZI</name>
<dbReference type="AlphaFoldDB" id="A0A9P8HTV6"/>